<organism evidence="1 2">
    <name type="scientific">Bradyrhizobium erythrophlei</name>
    <dbReference type="NCBI Taxonomy" id="1437360"/>
    <lineage>
        <taxon>Bacteria</taxon>
        <taxon>Pseudomonadati</taxon>
        <taxon>Pseudomonadota</taxon>
        <taxon>Alphaproteobacteria</taxon>
        <taxon>Hyphomicrobiales</taxon>
        <taxon>Nitrobacteraceae</taxon>
        <taxon>Bradyrhizobium</taxon>
    </lineage>
</organism>
<accession>A0A1M7UUY7</accession>
<dbReference type="Proteomes" id="UP000184096">
    <property type="component" value="Chromosome I"/>
</dbReference>
<sequence length="41" mass="4930">MAMSAWPDRRLGRRQQSEIKVVSFKRGDWERKLVERGEAIR</sequence>
<name>A0A1M7UUY7_9BRAD</name>
<keyword evidence="2" id="KW-1185">Reference proteome</keyword>
<evidence type="ECO:0000313" key="1">
    <source>
        <dbReference type="EMBL" id="SHN86737.1"/>
    </source>
</evidence>
<protein>
    <submittedName>
        <fullName evidence="1">Uncharacterized protein</fullName>
    </submittedName>
</protein>
<gene>
    <name evidence="1" type="ORF">SAMN05444170_6807</name>
</gene>
<evidence type="ECO:0000313" key="2">
    <source>
        <dbReference type="Proteomes" id="UP000184096"/>
    </source>
</evidence>
<reference evidence="2" key="1">
    <citation type="submission" date="2016-11" db="EMBL/GenBank/DDBJ databases">
        <authorList>
            <person name="Varghese N."/>
            <person name="Submissions S."/>
        </authorList>
    </citation>
    <scope>NUCLEOTIDE SEQUENCE [LARGE SCALE GENOMIC DNA]</scope>
    <source>
        <strain evidence="2">GAS401</strain>
    </source>
</reference>
<proteinExistence type="predicted"/>
<dbReference type="AlphaFoldDB" id="A0A1M7UUY7"/>
<dbReference type="EMBL" id="LT670849">
    <property type="protein sequence ID" value="SHN86737.1"/>
    <property type="molecule type" value="Genomic_DNA"/>
</dbReference>